<protein>
    <submittedName>
        <fullName evidence="2">HET-domain-containing protein</fullName>
    </submittedName>
</protein>
<dbReference type="InterPro" id="IPR052895">
    <property type="entry name" value="HetReg/Transcr_Mod"/>
</dbReference>
<dbReference type="InterPro" id="IPR010730">
    <property type="entry name" value="HET"/>
</dbReference>
<dbReference type="OrthoDB" id="2157530at2759"/>
<keyword evidence="3" id="KW-1185">Reference proteome</keyword>
<reference evidence="2" key="1">
    <citation type="journal article" date="2020" name="Stud. Mycol.">
        <title>101 Dothideomycetes genomes: a test case for predicting lifestyles and emergence of pathogens.</title>
        <authorList>
            <person name="Haridas S."/>
            <person name="Albert R."/>
            <person name="Binder M."/>
            <person name="Bloem J."/>
            <person name="Labutti K."/>
            <person name="Salamov A."/>
            <person name="Andreopoulos B."/>
            <person name="Baker S."/>
            <person name="Barry K."/>
            <person name="Bills G."/>
            <person name="Bluhm B."/>
            <person name="Cannon C."/>
            <person name="Castanera R."/>
            <person name="Culley D."/>
            <person name="Daum C."/>
            <person name="Ezra D."/>
            <person name="Gonzalez J."/>
            <person name="Henrissat B."/>
            <person name="Kuo A."/>
            <person name="Liang C."/>
            <person name="Lipzen A."/>
            <person name="Lutzoni F."/>
            <person name="Magnuson J."/>
            <person name="Mondo S."/>
            <person name="Nolan M."/>
            <person name="Ohm R."/>
            <person name="Pangilinan J."/>
            <person name="Park H.-J."/>
            <person name="Ramirez L."/>
            <person name="Alfaro M."/>
            <person name="Sun H."/>
            <person name="Tritt A."/>
            <person name="Yoshinaga Y."/>
            <person name="Zwiers L.-H."/>
            <person name="Turgeon B."/>
            <person name="Goodwin S."/>
            <person name="Spatafora J."/>
            <person name="Crous P."/>
            <person name="Grigoriev I."/>
        </authorList>
    </citation>
    <scope>NUCLEOTIDE SEQUENCE</scope>
    <source>
        <strain evidence="2">CBS 473.64</strain>
    </source>
</reference>
<evidence type="ECO:0000259" key="1">
    <source>
        <dbReference type="Pfam" id="PF06985"/>
    </source>
</evidence>
<feature type="non-terminal residue" evidence="2">
    <location>
        <position position="1"/>
    </location>
</feature>
<evidence type="ECO:0000313" key="2">
    <source>
        <dbReference type="EMBL" id="KAF2638115.1"/>
    </source>
</evidence>
<organism evidence="2 3">
    <name type="scientific">Massarina eburnea CBS 473.64</name>
    <dbReference type="NCBI Taxonomy" id="1395130"/>
    <lineage>
        <taxon>Eukaryota</taxon>
        <taxon>Fungi</taxon>
        <taxon>Dikarya</taxon>
        <taxon>Ascomycota</taxon>
        <taxon>Pezizomycotina</taxon>
        <taxon>Dothideomycetes</taxon>
        <taxon>Pleosporomycetidae</taxon>
        <taxon>Pleosporales</taxon>
        <taxon>Massarineae</taxon>
        <taxon>Massarinaceae</taxon>
        <taxon>Massarina</taxon>
    </lineage>
</organism>
<feature type="non-terminal residue" evidence="2">
    <location>
        <position position="214"/>
    </location>
</feature>
<sequence length="214" mass="24417">PSSALHYPESRFRYDRLNWASNEIRLIRILPHNPNTVTNGGYEPLECEVASISLDTKPRYIALSYAWGDAALARPILLNGKTFHATASLDAALRQICKMQMGSSKLRDEYFWIDALSINQKDEIEKSWQVQRMNQIFQEAQYALVWLGPSSDDSGKAMEALEQVGLSVTAGTDPLDNTTLNTFNIFSKLYNEVSPSINNLLTRAWWRRMWVVQE</sequence>
<gene>
    <name evidence="2" type="ORF">P280DRAFT_376003</name>
</gene>
<dbReference type="AlphaFoldDB" id="A0A6A6RSM6"/>
<dbReference type="Proteomes" id="UP000799753">
    <property type="component" value="Unassembled WGS sequence"/>
</dbReference>
<dbReference type="PANTHER" id="PTHR24148:SF73">
    <property type="entry name" value="HET DOMAIN PROTEIN (AFU_ORTHOLOGUE AFUA_8G01020)"/>
    <property type="match status" value="1"/>
</dbReference>
<evidence type="ECO:0000313" key="3">
    <source>
        <dbReference type="Proteomes" id="UP000799753"/>
    </source>
</evidence>
<accession>A0A6A6RSM6</accession>
<name>A0A6A6RSM6_9PLEO</name>
<proteinExistence type="predicted"/>
<feature type="domain" description="Heterokaryon incompatibility" evidence="1">
    <location>
        <begin position="60"/>
        <end position="214"/>
    </location>
</feature>
<dbReference type="PANTHER" id="PTHR24148">
    <property type="entry name" value="ANKYRIN REPEAT DOMAIN-CONTAINING PROTEIN 39 HOMOLOG-RELATED"/>
    <property type="match status" value="1"/>
</dbReference>
<dbReference type="EMBL" id="MU006791">
    <property type="protein sequence ID" value="KAF2638115.1"/>
    <property type="molecule type" value="Genomic_DNA"/>
</dbReference>
<dbReference type="Pfam" id="PF06985">
    <property type="entry name" value="HET"/>
    <property type="match status" value="1"/>
</dbReference>